<sequence>MKNEYTFAALAKQEVAPGPDADALFFSMLASVLRGGPLVAYDSMTDLRMQLTAPAYYVAHKLVAHAGKRVIFQGRVAQASVTELLVFLDAAVASGDLRPLLLAPVFEGTPAQVIHIDGDVLHVYAAIPGIKRQV</sequence>
<accession>A0A5C4NK28</accession>
<organism evidence="1 2">
    <name type="scientific">Janthinobacterium lividum</name>
    <dbReference type="NCBI Taxonomy" id="29581"/>
    <lineage>
        <taxon>Bacteria</taxon>
        <taxon>Pseudomonadati</taxon>
        <taxon>Pseudomonadota</taxon>
        <taxon>Betaproteobacteria</taxon>
        <taxon>Burkholderiales</taxon>
        <taxon>Oxalobacteraceae</taxon>
        <taxon>Janthinobacterium</taxon>
    </lineage>
</organism>
<protein>
    <submittedName>
        <fullName evidence="1">Uncharacterized protein</fullName>
    </submittedName>
</protein>
<reference evidence="1 2" key="1">
    <citation type="submission" date="2019-06" db="EMBL/GenBank/DDBJ databases">
        <title>Genome sequence of Janthinobacterium lividum UCD_MED1.</title>
        <authorList>
            <person name="De Leon M.E."/>
            <person name="Jospin G."/>
        </authorList>
    </citation>
    <scope>NUCLEOTIDE SEQUENCE [LARGE SCALE GENOMIC DNA]</scope>
    <source>
        <strain evidence="1 2">UCD_MED1</strain>
    </source>
</reference>
<evidence type="ECO:0000313" key="2">
    <source>
        <dbReference type="Proteomes" id="UP000305681"/>
    </source>
</evidence>
<comment type="caution">
    <text evidence="1">The sequence shown here is derived from an EMBL/GenBank/DDBJ whole genome shotgun (WGS) entry which is preliminary data.</text>
</comment>
<proteinExistence type="predicted"/>
<dbReference type="AlphaFoldDB" id="A0A5C4NK28"/>
<dbReference type="Proteomes" id="UP000305681">
    <property type="component" value="Unassembled WGS sequence"/>
</dbReference>
<evidence type="ECO:0000313" key="1">
    <source>
        <dbReference type="EMBL" id="TNC75161.1"/>
    </source>
</evidence>
<gene>
    <name evidence="1" type="ORF">FHI69_21090</name>
</gene>
<name>A0A5C4NK28_9BURK</name>
<dbReference type="RefSeq" id="WP_139091906.1">
    <property type="nucleotide sequence ID" value="NZ_VDGE01000009.1"/>
</dbReference>
<dbReference type="EMBL" id="VDGE01000009">
    <property type="protein sequence ID" value="TNC75161.1"/>
    <property type="molecule type" value="Genomic_DNA"/>
</dbReference>